<dbReference type="AlphaFoldDB" id="A0A1G8NIM3"/>
<dbReference type="RefSeq" id="WP_090695878.1">
    <property type="nucleotide sequence ID" value="NZ_CADERL010000005.1"/>
</dbReference>
<evidence type="ECO:0000256" key="6">
    <source>
        <dbReference type="ARBA" id="ARBA00022692"/>
    </source>
</evidence>
<dbReference type="EMBL" id="FNCJ01000035">
    <property type="protein sequence ID" value="SDI80043.1"/>
    <property type="molecule type" value="Genomic_DNA"/>
</dbReference>
<feature type="transmembrane region" description="Helical" evidence="13">
    <location>
        <begin position="261"/>
        <end position="281"/>
    </location>
</feature>
<evidence type="ECO:0000256" key="4">
    <source>
        <dbReference type="ARBA" id="ARBA00022475"/>
    </source>
</evidence>
<dbReference type="GO" id="GO:0005886">
    <property type="term" value="C:plasma membrane"/>
    <property type="evidence" value="ECO:0007669"/>
    <property type="project" value="UniProtKB-SubCell"/>
</dbReference>
<feature type="transmembrane region" description="Helical" evidence="13">
    <location>
        <begin position="155"/>
        <end position="175"/>
    </location>
</feature>
<sequence>MSHDSAALPSAAREASNGARRADPVTEPRLVRWVLTGIALLFLALFLVVPLAAVFYQALSKGLGFYLDALVDPDAVSAIKLTLFTAAIAVPLNLVFGLAASWCIAKFEFRGKALLTTLIDLPFSVSPVISGLVYVLLFGAQGWFGPWLQDHDVQIIFAVPGIVLATIFVTFPFVARELIPLMQAQGNDEEEAAHVLGASGWQTFRRVTLPNVKWGLLYGVILCNARAMGEFGAVSVVSGHIRGQTDTIPLHVEILYNEYNFSAAFAVASLLALLALVTLGLKLLAERHLSAELAAAREVPAHAGPAIAQSPAALAPTQHPVP</sequence>
<dbReference type="NCBIfam" id="TIGR00969">
    <property type="entry name" value="3a0106s02"/>
    <property type="match status" value="1"/>
</dbReference>
<dbReference type="Pfam" id="PF00528">
    <property type="entry name" value="BPD_transp_1"/>
    <property type="match status" value="1"/>
</dbReference>
<evidence type="ECO:0000256" key="3">
    <source>
        <dbReference type="ARBA" id="ARBA00022448"/>
    </source>
</evidence>
<keyword evidence="5" id="KW-0997">Cell inner membrane</keyword>
<feature type="transmembrane region" description="Helical" evidence="13">
    <location>
        <begin position="215"/>
        <end position="241"/>
    </location>
</feature>
<dbReference type="SUPFAM" id="SSF161098">
    <property type="entry name" value="MetI-like"/>
    <property type="match status" value="1"/>
</dbReference>
<evidence type="ECO:0000256" key="11">
    <source>
        <dbReference type="ARBA" id="ARBA00067681"/>
    </source>
</evidence>
<comment type="subunit">
    <text evidence="2">The complex is composed of two ATP-binding proteins (CysA), two transmembrane proteins (CysT and CysW) and a solute-binding protein (CysP).</text>
</comment>
<dbReference type="InterPro" id="IPR011866">
    <property type="entry name" value="CysW_permease"/>
</dbReference>
<feature type="transmembrane region" description="Helical" evidence="13">
    <location>
        <begin position="117"/>
        <end position="143"/>
    </location>
</feature>
<evidence type="ECO:0000256" key="13">
    <source>
        <dbReference type="SAM" id="Phobius"/>
    </source>
</evidence>
<evidence type="ECO:0000256" key="12">
    <source>
        <dbReference type="SAM" id="MobiDB-lite"/>
    </source>
</evidence>
<accession>A0A1G8NIM3</accession>
<dbReference type="PANTHER" id="PTHR30406">
    <property type="entry name" value="SULFATE TRANSPORT SYSTEM PERMEASE PROTEIN"/>
    <property type="match status" value="1"/>
</dbReference>
<keyword evidence="4" id="KW-1003">Cell membrane</keyword>
<dbReference type="OrthoDB" id="9774448at2"/>
<comment type="subcellular location">
    <subcellularLocation>
        <location evidence="1">Cell inner membrane</location>
        <topology evidence="1">Multi-pass membrane protein</topology>
    </subcellularLocation>
</comment>
<dbReference type="PROSITE" id="PS50928">
    <property type="entry name" value="ABC_TM1"/>
    <property type="match status" value="1"/>
</dbReference>
<proteinExistence type="predicted"/>
<dbReference type="FunFam" id="1.10.3720.10:FF:000015">
    <property type="entry name" value="Sulfate ABC transporter, permease CysW"/>
    <property type="match status" value="1"/>
</dbReference>
<keyword evidence="9 13" id="KW-0472">Membrane</keyword>
<gene>
    <name evidence="15" type="ORF">SAMN05216466_13522</name>
</gene>
<name>A0A1G8NIM3_9BURK</name>
<evidence type="ECO:0000256" key="9">
    <source>
        <dbReference type="ARBA" id="ARBA00023136"/>
    </source>
</evidence>
<evidence type="ECO:0000256" key="5">
    <source>
        <dbReference type="ARBA" id="ARBA00022519"/>
    </source>
</evidence>
<evidence type="ECO:0000313" key="15">
    <source>
        <dbReference type="EMBL" id="SDI80043.1"/>
    </source>
</evidence>
<evidence type="ECO:0000256" key="8">
    <source>
        <dbReference type="ARBA" id="ARBA00023032"/>
    </source>
</evidence>
<feature type="transmembrane region" description="Helical" evidence="13">
    <location>
        <begin position="30"/>
        <end position="58"/>
    </location>
</feature>
<dbReference type="GO" id="GO:0015419">
    <property type="term" value="F:ABC-type sulfate transporter activity"/>
    <property type="evidence" value="ECO:0007669"/>
    <property type="project" value="InterPro"/>
</dbReference>
<protein>
    <recommendedName>
        <fullName evidence="11">Sulfate transport system permease protein CysW</fullName>
    </recommendedName>
</protein>
<dbReference type="InterPro" id="IPR000515">
    <property type="entry name" value="MetI-like"/>
</dbReference>
<dbReference type="PANTHER" id="PTHR30406:SF1">
    <property type="entry name" value="SULFATE TRANSPORT SYSTEM PERMEASE PROTEIN CYSW"/>
    <property type="match status" value="1"/>
</dbReference>
<dbReference type="Proteomes" id="UP000199706">
    <property type="component" value="Unassembled WGS sequence"/>
</dbReference>
<evidence type="ECO:0000256" key="2">
    <source>
        <dbReference type="ARBA" id="ARBA00011779"/>
    </source>
</evidence>
<evidence type="ECO:0000256" key="1">
    <source>
        <dbReference type="ARBA" id="ARBA00004429"/>
    </source>
</evidence>
<evidence type="ECO:0000256" key="7">
    <source>
        <dbReference type="ARBA" id="ARBA00022989"/>
    </source>
</evidence>
<organism evidence="15 16">
    <name type="scientific">Paraburkholderia phenazinium</name>
    <dbReference type="NCBI Taxonomy" id="60549"/>
    <lineage>
        <taxon>Bacteria</taxon>
        <taxon>Pseudomonadati</taxon>
        <taxon>Pseudomonadota</taxon>
        <taxon>Betaproteobacteria</taxon>
        <taxon>Burkholderiales</taxon>
        <taxon>Burkholderiaceae</taxon>
        <taxon>Paraburkholderia</taxon>
    </lineage>
</organism>
<dbReference type="InterPro" id="IPR005667">
    <property type="entry name" value="Sulph_transpt2"/>
</dbReference>
<evidence type="ECO:0000256" key="10">
    <source>
        <dbReference type="ARBA" id="ARBA00025323"/>
    </source>
</evidence>
<reference evidence="15 16" key="1">
    <citation type="submission" date="2016-10" db="EMBL/GenBank/DDBJ databases">
        <authorList>
            <person name="de Groot N.N."/>
        </authorList>
    </citation>
    <scope>NUCLEOTIDE SEQUENCE [LARGE SCALE GENOMIC DNA]</scope>
    <source>
        <strain evidence="15 16">LMG 2247</strain>
    </source>
</reference>
<dbReference type="Gene3D" id="1.10.3720.10">
    <property type="entry name" value="MetI-like"/>
    <property type="match status" value="1"/>
</dbReference>
<evidence type="ECO:0000313" key="16">
    <source>
        <dbReference type="Proteomes" id="UP000199706"/>
    </source>
</evidence>
<keyword evidence="6 13" id="KW-0812">Transmembrane</keyword>
<keyword evidence="3" id="KW-0813">Transport</keyword>
<evidence type="ECO:0000259" key="14">
    <source>
        <dbReference type="PROSITE" id="PS50928"/>
    </source>
</evidence>
<keyword evidence="8" id="KW-0764">Sulfate transport</keyword>
<feature type="region of interest" description="Disordered" evidence="12">
    <location>
        <begin position="1"/>
        <end position="20"/>
    </location>
</feature>
<dbReference type="NCBIfam" id="TIGR02140">
    <property type="entry name" value="permease_CysW"/>
    <property type="match status" value="1"/>
</dbReference>
<dbReference type="CDD" id="cd06261">
    <property type="entry name" value="TM_PBP2"/>
    <property type="match status" value="1"/>
</dbReference>
<feature type="transmembrane region" description="Helical" evidence="13">
    <location>
        <begin position="78"/>
        <end position="105"/>
    </location>
</feature>
<comment type="function">
    <text evidence="10">Part of the ABC transporter complex CysAWTP (TC 3.A.1.6.1) involved in sulfate/thiosulfate import. Probably responsible for the translocation of the substrate across the membrane.</text>
</comment>
<feature type="domain" description="ABC transmembrane type-1" evidence="14">
    <location>
        <begin position="79"/>
        <end position="282"/>
    </location>
</feature>
<keyword evidence="7 13" id="KW-1133">Transmembrane helix</keyword>
<dbReference type="InterPro" id="IPR035906">
    <property type="entry name" value="MetI-like_sf"/>
</dbReference>